<dbReference type="RefSeq" id="WP_338738423.1">
    <property type="nucleotide sequence ID" value="NZ_CP146612.1"/>
</dbReference>
<feature type="transmembrane region" description="Helical" evidence="6">
    <location>
        <begin position="165"/>
        <end position="187"/>
    </location>
</feature>
<dbReference type="Pfam" id="PF12698">
    <property type="entry name" value="ABC2_membrane_3"/>
    <property type="match status" value="1"/>
</dbReference>
<protein>
    <submittedName>
        <fullName evidence="8">ABC transporter permease</fullName>
    </submittedName>
</protein>
<organism evidence="8 9">
    <name type="scientific">Candidatus Dehalogenimonas loeffleri</name>
    <dbReference type="NCBI Taxonomy" id="3127115"/>
    <lineage>
        <taxon>Bacteria</taxon>
        <taxon>Bacillati</taxon>
        <taxon>Chloroflexota</taxon>
        <taxon>Dehalococcoidia</taxon>
        <taxon>Dehalococcoidales</taxon>
        <taxon>Dehalococcoidaceae</taxon>
        <taxon>Dehalogenimonas</taxon>
    </lineage>
</organism>
<proteinExistence type="predicted"/>
<feature type="transmembrane region" description="Helical" evidence="6">
    <location>
        <begin position="21"/>
        <end position="41"/>
    </location>
</feature>
<dbReference type="PANTHER" id="PTHR30294">
    <property type="entry name" value="MEMBRANE COMPONENT OF ABC TRANSPORTER YHHJ-RELATED"/>
    <property type="match status" value="1"/>
</dbReference>
<evidence type="ECO:0000256" key="5">
    <source>
        <dbReference type="ARBA" id="ARBA00023136"/>
    </source>
</evidence>
<sequence length="356" mass="37351">MKINRVVTLVKNEVLHGPKDFMLALAVVFPILAALFINLAFGNIFTDRAKLGILDQGSSQIVIILEGSDALSVTAFDSEAALRSAAADGSVDMGIVLPADFDAVIDTGVIRLKAFVWGESLAKNRTVIPIALADAVRTVNGAAVPVAIDTVALGDESSLPWSDRLLPLIVLMGVFYSGLMLPSSALVNEKQNRTLEALYVTPATLGEIFLSKGVIAVILATMMGILTLILSGAFGGQVLLVILVLFLGAIMGTEIGLLAGAWVGDMNSLFAVMKAGGILLFGPAIVYMFPQIPAWVGYIFPTYYVVRPVVDLSVSGASFGDVAGFVGILAVLVALGGWLVATVVRKMSTQALRLTG</sequence>
<evidence type="ECO:0000256" key="1">
    <source>
        <dbReference type="ARBA" id="ARBA00004651"/>
    </source>
</evidence>
<dbReference type="InterPro" id="IPR051449">
    <property type="entry name" value="ABC-2_transporter_component"/>
</dbReference>
<keyword evidence="2" id="KW-1003">Cell membrane</keyword>
<comment type="subcellular location">
    <subcellularLocation>
        <location evidence="1">Cell membrane</location>
        <topology evidence="1">Multi-pass membrane protein</topology>
    </subcellularLocation>
</comment>
<evidence type="ECO:0000256" key="4">
    <source>
        <dbReference type="ARBA" id="ARBA00022989"/>
    </source>
</evidence>
<feature type="domain" description="ABC-2 type transporter transmembrane" evidence="7">
    <location>
        <begin position="22"/>
        <end position="341"/>
    </location>
</feature>
<dbReference type="Proteomes" id="UP001375370">
    <property type="component" value="Chromosome"/>
</dbReference>
<evidence type="ECO:0000259" key="7">
    <source>
        <dbReference type="Pfam" id="PF12698"/>
    </source>
</evidence>
<keyword evidence="4 6" id="KW-1133">Transmembrane helix</keyword>
<dbReference type="InterPro" id="IPR013525">
    <property type="entry name" value="ABC2_TM"/>
</dbReference>
<feature type="transmembrane region" description="Helical" evidence="6">
    <location>
        <begin position="322"/>
        <end position="344"/>
    </location>
</feature>
<keyword evidence="3 6" id="KW-0812">Transmembrane</keyword>
<name>A0ABZ2J515_9CHLR</name>
<keyword evidence="9" id="KW-1185">Reference proteome</keyword>
<feature type="transmembrane region" description="Helical" evidence="6">
    <location>
        <begin position="208"/>
        <end position="234"/>
    </location>
</feature>
<accession>A0ABZ2J515</accession>
<gene>
    <name evidence="8" type="ORF">V8247_02450</name>
</gene>
<keyword evidence="5 6" id="KW-0472">Membrane</keyword>
<evidence type="ECO:0000256" key="6">
    <source>
        <dbReference type="SAM" id="Phobius"/>
    </source>
</evidence>
<feature type="transmembrane region" description="Helical" evidence="6">
    <location>
        <begin position="240"/>
        <end position="263"/>
    </location>
</feature>
<evidence type="ECO:0000313" key="8">
    <source>
        <dbReference type="EMBL" id="WWX25851.1"/>
    </source>
</evidence>
<evidence type="ECO:0000256" key="2">
    <source>
        <dbReference type="ARBA" id="ARBA00022475"/>
    </source>
</evidence>
<evidence type="ECO:0000313" key="9">
    <source>
        <dbReference type="Proteomes" id="UP001375370"/>
    </source>
</evidence>
<reference evidence="8 9" key="1">
    <citation type="submission" date="2024-03" db="EMBL/GenBank/DDBJ databases">
        <title>A Dehalogenimonas Isolated from Estuarine Sediments Dihaloeliminates Chlorinated Alkanes.</title>
        <authorList>
            <person name="Yang Y."/>
            <person name="Wang H."/>
        </authorList>
    </citation>
    <scope>NUCLEOTIDE SEQUENCE [LARGE SCALE GENOMIC DNA]</scope>
    <source>
        <strain evidence="8 9">W</strain>
    </source>
</reference>
<feature type="transmembrane region" description="Helical" evidence="6">
    <location>
        <begin position="275"/>
        <end position="300"/>
    </location>
</feature>
<evidence type="ECO:0000256" key="3">
    <source>
        <dbReference type="ARBA" id="ARBA00022692"/>
    </source>
</evidence>
<dbReference type="EMBL" id="CP146612">
    <property type="protein sequence ID" value="WWX25851.1"/>
    <property type="molecule type" value="Genomic_DNA"/>
</dbReference>
<dbReference type="PANTHER" id="PTHR30294:SF29">
    <property type="entry name" value="MULTIDRUG ABC TRANSPORTER PERMEASE YBHS-RELATED"/>
    <property type="match status" value="1"/>
</dbReference>